<dbReference type="EMBL" id="GGFM01009395">
    <property type="protein sequence ID" value="MBW30146.1"/>
    <property type="molecule type" value="Transcribed_RNA"/>
</dbReference>
<reference evidence="1" key="1">
    <citation type="submission" date="2018-01" db="EMBL/GenBank/DDBJ databases">
        <title>An insight into the sialome of Amazonian anophelines.</title>
        <authorList>
            <person name="Ribeiro J.M."/>
            <person name="Scarpassa V."/>
            <person name="Calvo E."/>
        </authorList>
    </citation>
    <scope>NUCLEOTIDE SEQUENCE</scope>
    <source>
        <tissue evidence="1">Salivary glands</tissue>
    </source>
</reference>
<evidence type="ECO:0000313" key="1">
    <source>
        <dbReference type="EMBL" id="MBW30146.1"/>
    </source>
</evidence>
<accession>A0A2M3ZNP1</accession>
<organism evidence="1">
    <name type="scientific">Anopheles braziliensis</name>
    <dbReference type="NCBI Taxonomy" id="58242"/>
    <lineage>
        <taxon>Eukaryota</taxon>
        <taxon>Metazoa</taxon>
        <taxon>Ecdysozoa</taxon>
        <taxon>Arthropoda</taxon>
        <taxon>Hexapoda</taxon>
        <taxon>Insecta</taxon>
        <taxon>Pterygota</taxon>
        <taxon>Neoptera</taxon>
        <taxon>Endopterygota</taxon>
        <taxon>Diptera</taxon>
        <taxon>Nematocera</taxon>
        <taxon>Culicoidea</taxon>
        <taxon>Culicidae</taxon>
        <taxon>Anophelinae</taxon>
        <taxon>Anopheles</taxon>
    </lineage>
</organism>
<proteinExistence type="predicted"/>
<name>A0A2M3ZNP1_9DIPT</name>
<dbReference type="AlphaFoldDB" id="A0A2M3ZNP1"/>
<protein>
    <submittedName>
        <fullName evidence="1">Putative secreted peptide</fullName>
    </submittedName>
</protein>
<sequence length="115" mass="13089">MGYAVSTVLHRPKQICCALLRLLLHRCAPAPPHPTHYHPRHHPLRDVFACVFCAFCFCTASRPCLFWRISCGAYAFCVCVSYHHVCSDRSCWSEGFAARPPPFRCHPTRFGSLPE</sequence>